<comment type="catalytic activity">
    <reaction evidence="11">
        <text>L-lysyl-[protein] + acetyl-CoA = N(6)-acetyl-L-lysyl-[protein] + CoA + H(+)</text>
        <dbReference type="Rhea" id="RHEA:45948"/>
        <dbReference type="Rhea" id="RHEA-COMP:9752"/>
        <dbReference type="Rhea" id="RHEA-COMP:10731"/>
        <dbReference type="ChEBI" id="CHEBI:15378"/>
        <dbReference type="ChEBI" id="CHEBI:29969"/>
        <dbReference type="ChEBI" id="CHEBI:57287"/>
        <dbReference type="ChEBI" id="CHEBI:57288"/>
        <dbReference type="ChEBI" id="CHEBI:61930"/>
        <dbReference type="EC" id="2.3.1.48"/>
    </reaction>
</comment>
<dbReference type="GO" id="GO:0005667">
    <property type="term" value="C:transcription regulator complex"/>
    <property type="evidence" value="ECO:0007669"/>
    <property type="project" value="TreeGrafter"/>
</dbReference>
<dbReference type="GO" id="GO:0000123">
    <property type="term" value="C:histone acetyltransferase complex"/>
    <property type="evidence" value="ECO:0007669"/>
    <property type="project" value="TreeGrafter"/>
</dbReference>
<feature type="domain" description="TAZ-type" evidence="14">
    <location>
        <begin position="120"/>
        <end position="200"/>
    </location>
</feature>
<dbReference type="PANTHER" id="PTHR13808:SF1">
    <property type="entry name" value="HISTONE ACETYLTRANSFERASE"/>
    <property type="match status" value="1"/>
</dbReference>
<feature type="domain" description="TAZ-type" evidence="14">
    <location>
        <begin position="408"/>
        <end position="485"/>
    </location>
</feature>
<keyword evidence="9" id="KW-0804">Transcription</keyword>
<feature type="compositionally biased region" description="Polar residues" evidence="13">
    <location>
        <begin position="382"/>
        <end position="395"/>
    </location>
</feature>
<keyword evidence="10" id="KW-0539">Nucleus</keyword>
<evidence type="ECO:0000256" key="5">
    <source>
        <dbReference type="ARBA" id="ARBA00022771"/>
    </source>
</evidence>
<dbReference type="SUPFAM" id="SSF57933">
    <property type="entry name" value="TAZ domain"/>
    <property type="match status" value="3"/>
</dbReference>
<feature type="zinc finger region" description="TAZ-type" evidence="12">
    <location>
        <begin position="120"/>
        <end position="200"/>
    </location>
</feature>
<evidence type="ECO:0000256" key="13">
    <source>
        <dbReference type="SAM" id="MobiDB-lite"/>
    </source>
</evidence>
<evidence type="ECO:0000256" key="9">
    <source>
        <dbReference type="ARBA" id="ARBA00023163"/>
    </source>
</evidence>
<feature type="compositionally biased region" description="Low complexity" evidence="13">
    <location>
        <begin position="313"/>
        <end position="329"/>
    </location>
</feature>
<dbReference type="EMBL" id="CADEPI010000004">
    <property type="protein sequence ID" value="CAB3360885.1"/>
    <property type="molecule type" value="Genomic_DNA"/>
</dbReference>
<comment type="caution">
    <text evidence="15">The sequence shown here is derived from an EMBL/GenBank/DDBJ whole genome shotgun (WGS) entry which is preliminary data.</text>
</comment>
<keyword evidence="7" id="KW-0156">Chromatin regulator</keyword>
<evidence type="ECO:0000256" key="8">
    <source>
        <dbReference type="ARBA" id="ARBA00023015"/>
    </source>
</evidence>
<protein>
    <recommendedName>
        <fullName evidence="2">histone acetyltransferase</fullName>
        <ecNumber evidence="2">2.3.1.48</ecNumber>
    </recommendedName>
</protein>
<feature type="region of interest" description="Disordered" evidence="13">
    <location>
        <begin position="382"/>
        <end position="407"/>
    </location>
</feature>
<dbReference type="OrthoDB" id="899at2759"/>
<evidence type="ECO:0000256" key="6">
    <source>
        <dbReference type="ARBA" id="ARBA00022833"/>
    </source>
</evidence>
<dbReference type="Gene3D" id="1.20.1020.10">
    <property type="entry name" value="TAZ domain"/>
    <property type="match status" value="3"/>
</dbReference>
<dbReference type="AlphaFoldDB" id="A0A8S1C4V6"/>
<keyword evidence="6 12" id="KW-0862">Zinc</keyword>
<gene>
    <name evidence="15" type="ORF">CLODIP_2_CD03343</name>
</gene>
<dbReference type="SMART" id="SM00551">
    <property type="entry name" value="ZnF_TAZ"/>
    <property type="match status" value="1"/>
</dbReference>
<evidence type="ECO:0000313" key="15">
    <source>
        <dbReference type="EMBL" id="CAB3360885.1"/>
    </source>
</evidence>
<dbReference type="GO" id="GO:0031490">
    <property type="term" value="F:chromatin DNA binding"/>
    <property type="evidence" value="ECO:0007669"/>
    <property type="project" value="TreeGrafter"/>
</dbReference>
<feature type="zinc finger region" description="TAZ-type" evidence="12">
    <location>
        <begin position="408"/>
        <end position="485"/>
    </location>
</feature>
<dbReference type="GO" id="GO:0003713">
    <property type="term" value="F:transcription coactivator activity"/>
    <property type="evidence" value="ECO:0007669"/>
    <property type="project" value="TreeGrafter"/>
</dbReference>
<dbReference type="PROSITE" id="PS50134">
    <property type="entry name" value="ZF_TAZ"/>
    <property type="match status" value="3"/>
</dbReference>
<dbReference type="InterPro" id="IPR013178">
    <property type="entry name" value="Histone_AcTrfase_Rtt109/CBP"/>
</dbReference>
<dbReference type="GO" id="GO:0004402">
    <property type="term" value="F:histone acetyltransferase activity"/>
    <property type="evidence" value="ECO:0007669"/>
    <property type="project" value="InterPro"/>
</dbReference>
<dbReference type="GO" id="GO:0045944">
    <property type="term" value="P:positive regulation of transcription by RNA polymerase II"/>
    <property type="evidence" value="ECO:0007669"/>
    <property type="project" value="TreeGrafter"/>
</dbReference>
<evidence type="ECO:0000256" key="11">
    <source>
        <dbReference type="ARBA" id="ARBA00048017"/>
    </source>
</evidence>
<evidence type="ECO:0000256" key="2">
    <source>
        <dbReference type="ARBA" id="ARBA00013184"/>
    </source>
</evidence>
<dbReference type="Proteomes" id="UP000494165">
    <property type="component" value="Unassembled WGS sequence"/>
</dbReference>
<dbReference type="GO" id="GO:0008270">
    <property type="term" value="F:zinc ion binding"/>
    <property type="evidence" value="ECO:0007669"/>
    <property type="project" value="UniProtKB-KW"/>
</dbReference>
<evidence type="ECO:0000256" key="7">
    <source>
        <dbReference type="ARBA" id="ARBA00022853"/>
    </source>
</evidence>
<organism evidence="15 16">
    <name type="scientific">Cloeon dipterum</name>
    <dbReference type="NCBI Taxonomy" id="197152"/>
    <lineage>
        <taxon>Eukaryota</taxon>
        <taxon>Metazoa</taxon>
        <taxon>Ecdysozoa</taxon>
        <taxon>Arthropoda</taxon>
        <taxon>Hexapoda</taxon>
        <taxon>Insecta</taxon>
        <taxon>Pterygota</taxon>
        <taxon>Palaeoptera</taxon>
        <taxon>Ephemeroptera</taxon>
        <taxon>Pisciforma</taxon>
        <taxon>Baetidae</taxon>
        <taxon>Cloeon</taxon>
    </lineage>
</organism>
<dbReference type="InterPro" id="IPR000197">
    <property type="entry name" value="Znf_TAZ"/>
</dbReference>
<proteinExistence type="predicted"/>
<feature type="zinc finger region" description="TAZ-type" evidence="12">
    <location>
        <begin position="527"/>
        <end position="606"/>
    </location>
</feature>
<feature type="region of interest" description="Disordered" evidence="13">
    <location>
        <begin position="313"/>
        <end position="333"/>
    </location>
</feature>
<evidence type="ECO:0000256" key="3">
    <source>
        <dbReference type="ARBA" id="ARBA00022679"/>
    </source>
</evidence>
<keyword evidence="4 12" id="KW-0479">Metal-binding</keyword>
<evidence type="ECO:0000256" key="4">
    <source>
        <dbReference type="ARBA" id="ARBA00022723"/>
    </source>
</evidence>
<evidence type="ECO:0000256" key="10">
    <source>
        <dbReference type="ARBA" id="ARBA00023242"/>
    </source>
</evidence>
<sequence>MKDRGQQEFIHEVVEYFDIEAEVEIDLTEQQDESSNVLIESEEQFIKRINSSLVHAWGSGGRKTQENIQKRHLTRSLPQSSARPPFFGCTFVAVITKLPTMMANGQQILPTDGMRTESASDSPVKLKMTATESLVHALQCRDVKCTLLSCRRGKMLVLHNKTCKIKASGGCAHCKILIRLCKLHIKKCLEKDDCPRSLYSKIKKILKQKQQVASGVPLQSLHRSDNAGLLPTYVPEAVKSLQHSSQQHCDMSHGLPQNVSTLQQQQMGYGSVLQQQQQQGSTMMNYQPPSWESTIQQLDSQQQYDISHGLQQNVSTPQQQQSVPVQQLQGSMMTENQLPSWENQVQQLDTQQHVAQNRHQLQPSLSGSLQYQQQHQTLNSWGQQQFASQTNSGTEGSPAPTRPKIDHTDGWEQAIQSGVRVIKHASCCELVEECPEPGCYCFSKLLLHFKYCGRCDDCKYFICVAYRHAEQCHETNCLVPLCSKRKQKIALQQYAQGQGVGKQEEESMGSTPKIENLPTSNEKMMKMRQRLAFIQSINLALEHAPQCKDQECKLIYCSKMKKMMIHYAMKCKSNCGCLICSCFLKLCSVHRIMCQRANKCPMALILSRK</sequence>
<evidence type="ECO:0000256" key="1">
    <source>
        <dbReference type="ARBA" id="ARBA00004123"/>
    </source>
</evidence>
<accession>A0A8S1C4V6</accession>
<name>A0A8S1C4V6_9INSE</name>
<evidence type="ECO:0000313" key="16">
    <source>
        <dbReference type="Proteomes" id="UP000494165"/>
    </source>
</evidence>
<evidence type="ECO:0000259" key="14">
    <source>
        <dbReference type="PROSITE" id="PS50134"/>
    </source>
</evidence>
<keyword evidence="8" id="KW-0805">Transcription regulation</keyword>
<dbReference type="PANTHER" id="PTHR13808">
    <property type="entry name" value="CBP/P300-RELATED"/>
    <property type="match status" value="1"/>
</dbReference>
<keyword evidence="3" id="KW-0808">Transferase</keyword>
<keyword evidence="5 12" id="KW-0863">Zinc-finger</keyword>
<dbReference type="GO" id="GO:0005634">
    <property type="term" value="C:nucleus"/>
    <property type="evidence" value="ECO:0007669"/>
    <property type="project" value="UniProtKB-SubCell"/>
</dbReference>
<evidence type="ECO:0000256" key="12">
    <source>
        <dbReference type="PROSITE-ProRule" id="PRU00203"/>
    </source>
</evidence>
<dbReference type="InterPro" id="IPR035898">
    <property type="entry name" value="TAZ_dom_sf"/>
</dbReference>
<reference evidence="15 16" key="1">
    <citation type="submission" date="2020-04" db="EMBL/GenBank/DDBJ databases">
        <authorList>
            <person name="Alioto T."/>
            <person name="Alioto T."/>
            <person name="Gomez Garrido J."/>
        </authorList>
    </citation>
    <scope>NUCLEOTIDE SEQUENCE [LARGE SCALE GENOMIC DNA]</scope>
</reference>
<keyword evidence="16" id="KW-1185">Reference proteome</keyword>
<feature type="domain" description="TAZ-type" evidence="14">
    <location>
        <begin position="527"/>
        <end position="606"/>
    </location>
</feature>
<dbReference type="Pfam" id="PF02135">
    <property type="entry name" value="zf-TAZ"/>
    <property type="match status" value="1"/>
</dbReference>
<dbReference type="EC" id="2.3.1.48" evidence="2"/>
<comment type="subcellular location">
    <subcellularLocation>
        <location evidence="1">Nucleus</location>
    </subcellularLocation>
</comment>